<dbReference type="Proteomes" id="UP000443843">
    <property type="component" value="Unassembled WGS sequence"/>
</dbReference>
<dbReference type="PANTHER" id="PTHR43433">
    <property type="entry name" value="HYDROLASE, ALPHA/BETA FOLD FAMILY PROTEIN"/>
    <property type="match status" value="1"/>
</dbReference>
<evidence type="ECO:0000259" key="2">
    <source>
        <dbReference type="SMART" id="SM00421"/>
    </source>
</evidence>
<dbReference type="InterPro" id="IPR029058">
    <property type="entry name" value="AB_hydrolase_fold"/>
</dbReference>
<dbReference type="InterPro" id="IPR036388">
    <property type="entry name" value="WH-like_DNA-bd_sf"/>
</dbReference>
<dbReference type="EMBL" id="WNXQ01000012">
    <property type="protein sequence ID" value="MWB79609.1"/>
    <property type="molecule type" value="Genomic_DNA"/>
</dbReference>
<dbReference type="InterPro" id="IPR000073">
    <property type="entry name" value="AB_hydrolase_1"/>
</dbReference>
<evidence type="ECO:0000256" key="1">
    <source>
        <dbReference type="SAM" id="MobiDB-lite"/>
    </source>
</evidence>
<dbReference type="GO" id="GO:0006355">
    <property type="term" value="P:regulation of DNA-templated transcription"/>
    <property type="evidence" value="ECO:0007669"/>
    <property type="project" value="InterPro"/>
</dbReference>
<dbReference type="AlphaFoldDB" id="A0A844WH14"/>
<dbReference type="Gene3D" id="3.40.50.1820">
    <property type="entry name" value="alpha/beta hydrolase"/>
    <property type="match status" value="1"/>
</dbReference>
<accession>A0A844WH14</accession>
<dbReference type="SUPFAM" id="SSF46894">
    <property type="entry name" value="C-terminal effector domain of the bipartite response regulators"/>
    <property type="match status" value="1"/>
</dbReference>
<dbReference type="CDD" id="cd06170">
    <property type="entry name" value="LuxR_C_like"/>
    <property type="match status" value="1"/>
</dbReference>
<name>A0A844WH14_9RHOB</name>
<dbReference type="SMART" id="SM00421">
    <property type="entry name" value="HTH_LUXR"/>
    <property type="match status" value="1"/>
</dbReference>
<evidence type="ECO:0000313" key="3">
    <source>
        <dbReference type="EMBL" id="MWB79609.1"/>
    </source>
</evidence>
<dbReference type="GO" id="GO:0003677">
    <property type="term" value="F:DNA binding"/>
    <property type="evidence" value="ECO:0007669"/>
    <property type="project" value="InterPro"/>
</dbReference>
<keyword evidence="4" id="KW-1185">Reference proteome</keyword>
<feature type="compositionally biased region" description="Gly residues" evidence="1">
    <location>
        <begin position="285"/>
        <end position="296"/>
    </location>
</feature>
<organism evidence="3 4">
    <name type="scientific">Pseudooceanicola pacificus</name>
    <dbReference type="NCBI Taxonomy" id="2676438"/>
    <lineage>
        <taxon>Bacteria</taxon>
        <taxon>Pseudomonadati</taxon>
        <taxon>Pseudomonadota</taxon>
        <taxon>Alphaproteobacteria</taxon>
        <taxon>Rhodobacterales</taxon>
        <taxon>Paracoccaceae</taxon>
        <taxon>Pseudooceanicola</taxon>
    </lineage>
</organism>
<dbReference type="InterPro" id="IPR000792">
    <property type="entry name" value="Tscrpt_reg_LuxR_C"/>
</dbReference>
<dbReference type="InterPro" id="IPR050471">
    <property type="entry name" value="AB_hydrolase"/>
</dbReference>
<dbReference type="Gene3D" id="1.10.10.10">
    <property type="entry name" value="Winged helix-like DNA-binding domain superfamily/Winged helix DNA-binding domain"/>
    <property type="match status" value="1"/>
</dbReference>
<feature type="domain" description="HTH luxR-type" evidence="2">
    <location>
        <begin position="210"/>
        <end position="267"/>
    </location>
</feature>
<dbReference type="SUPFAM" id="SSF53474">
    <property type="entry name" value="alpha/beta-Hydrolases"/>
    <property type="match status" value="1"/>
</dbReference>
<dbReference type="InterPro" id="IPR016032">
    <property type="entry name" value="Sig_transdc_resp-reg_C-effctor"/>
</dbReference>
<feature type="region of interest" description="Disordered" evidence="1">
    <location>
        <begin position="277"/>
        <end position="296"/>
    </location>
</feature>
<evidence type="ECO:0000313" key="4">
    <source>
        <dbReference type="Proteomes" id="UP000443843"/>
    </source>
</evidence>
<comment type="caution">
    <text evidence="3">The sequence shown here is derived from an EMBL/GenBank/DDBJ whole genome shotgun (WGS) entry which is preliminary data.</text>
</comment>
<dbReference type="RefSeq" id="WP_160383730.1">
    <property type="nucleotide sequence ID" value="NZ_WNXQ01000012.1"/>
</dbReference>
<sequence>MQKVRTSASDFAETGIEDEFLERLYDVALDPAHYGDLLDTWERMTGPRRRNAPEVAPIDLGRRDFQAHFRRLAELLDRSSLGPSLRPEEIELSAFRRAAAFCIDSELRLLAVNDAAHQLFGLATGGRLDRVPLMPEDIPLLQDGVLALFRAPGRRSGLLRMRGAQDSPAAGRLILFQLRLVEPPFAAPFVIAVSSELKWPDRLNETLRRGFGLTEAEIEVLRSLTESRSPREIADLRDRSIQTVRAQIKSLQQKTETRSQGDLLRFALSAMDLSDAGLTAPAGPGPKGGRYNGGGPDSGLIPIPVQSIQRPDGRIVEFLVLGDTEGRAVMYLPGLFGLTRWMAEAEALAEREGLRVIVPIRPGYGCSTPLRGSESRVETVVGDMAALLDHLGVRRVPMITQDDDLRYAVIFALRHPGRLMGVLAASAMAPMNRHVQFDRMGKWHRFIYTGARYTPSLMPFMVRAGFAMARRLGKPGFIETIYHGSPSDYALARNPEAMDALSSGSEITLSDTVNAADAFAAELLPDRKWDWTNELKAMQGKVPIIAMHGQQDLRVPAVTQAEMRRDYPWIIFNQYENAGQLVLFHRWREMILLVRQLQKAAQATV</sequence>
<gene>
    <name evidence="3" type="ORF">GLS40_16365</name>
</gene>
<protein>
    <submittedName>
        <fullName evidence="3">Helix-turn-helix transcriptional regulator</fullName>
    </submittedName>
</protein>
<reference evidence="3 4" key="1">
    <citation type="submission" date="2019-11" db="EMBL/GenBank/DDBJ databases">
        <title>Pseudooceanicola pacifica sp. nov., isolated from deep-sea sediment of the Pacific Ocean.</title>
        <authorList>
            <person name="Lyu L."/>
        </authorList>
    </citation>
    <scope>NUCLEOTIDE SEQUENCE [LARGE SCALE GENOMIC DNA]</scope>
    <source>
        <strain evidence="3 4">216_PA32_1</strain>
    </source>
</reference>
<dbReference type="Pfam" id="PF00561">
    <property type="entry name" value="Abhydrolase_1"/>
    <property type="match status" value="1"/>
</dbReference>
<dbReference type="PANTHER" id="PTHR43433:SF10">
    <property type="entry name" value="AB HYDROLASE-1 DOMAIN-CONTAINING PROTEIN"/>
    <property type="match status" value="1"/>
</dbReference>
<proteinExistence type="predicted"/>